<dbReference type="AlphaFoldDB" id="A0A971M766"/>
<organism evidence="2 3">
    <name type="scientific">Syntrophorhabdus aromaticivorans</name>
    <dbReference type="NCBI Taxonomy" id="328301"/>
    <lineage>
        <taxon>Bacteria</taxon>
        <taxon>Pseudomonadati</taxon>
        <taxon>Thermodesulfobacteriota</taxon>
        <taxon>Syntrophorhabdia</taxon>
        <taxon>Syntrophorhabdales</taxon>
        <taxon>Syntrophorhabdaceae</taxon>
        <taxon>Syntrophorhabdus</taxon>
    </lineage>
</organism>
<evidence type="ECO:0000313" key="3">
    <source>
        <dbReference type="Proteomes" id="UP000777265"/>
    </source>
</evidence>
<dbReference type="SMART" id="SM00357">
    <property type="entry name" value="CSP"/>
    <property type="match status" value="1"/>
</dbReference>
<dbReference type="Gene3D" id="3.30.160.100">
    <property type="entry name" value="Ribosome hibernation promotion factor-like"/>
    <property type="match status" value="1"/>
</dbReference>
<dbReference type="Pfam" id="PF02482">
    <property type="entry name" value="Ribosomal_S30AE"/>
    <property type="match status" value="1"/>
</dbReference>
<dbReference type="GO" id="GO:0003676">
    <property type="term" value="F:nucleic acid binding"/>
    <property type="evidence" value="ECO:0007669"/>
    <property type="project" value="InterPro"/>
</dbReference>
<reference evidence="2" key="2">
    <citation type="submission" date="2020-01" db="EMBL/GenBank/DDBJ databases">
        <authorList>
            <person name="Campanaro S."/>
        </authorList>
    </citation>
    <scope>NUCLEOTIDE SEQUENCE</scope>
    <source>
        <strain evidence="2">AS06rmzACSIP_7</strain>
    </source>
</reference>
<dbReference type="EMBL" id="JAAYEE010000286">
    <property type="protein sequence ID" value="NLW36712.1"/>
    <property type="molecule type" value="Genomic_DNA"/>
</dbReference>
<accession>A0A971M766</accession>
<dbReference type="InterPro" id="IPR002059">
    <property type="entry name" value="CSP_DNA-bd"/>
</dbReference>
<dbReference type="Gene3D" id="2.40.50.140">
    <property type="entry name" value="Nucleic acid-binding proteins"/>
    <property type="match status" value="1"/>
</dbReference>
<dbReference type="SUPFAM" id="SSF69754">
    <property type="entry name" value="Ribosome binding protein Y (YfiA homologue)"/>
    <property type="match status" value="1"/>
</dbReference>
<proteinExistence type="predicted"/>
<reference evidence="2" key="1">
    <citation type="journal article" date="2020" name="Biotechnol. Biofuels">
        <title>New insights from the biogas microbiome by comprehensive genome-resolved metagenomics of nearly 1600 species originating from multiple anaerobic digesters.</title>
        <authorList>
            <person name="Campanaro S."/>
            <person name="Treu L."/>
            <person name="Rodriguez-R L.M."/>
            <person name="Kovalovszki A."/>
            <person name="Ziels R.M."/>
            <person name="Maus I."/>
            <person name="Zhu X."/>
            <person name="Kougias P.G."/>
            <person name="Basile A."/>
            <person name="Luo G."/>
            <person name="Schluter A."/>
            <person name="Konstantinidis K.T."/>
            <person name="Angelidaki I."/>
        </authorList>
    </citation>
    <scope>NUCLEOTIDE SEQUENCE</scope>
    <source>
        <strain evidence="2">AS06rmzACSIP_7</strain>
    </source>
</reference>
<dbReference type="Proteomes" id="UP000777265">
    <property type="component" value="Unassembled WGS sequence"/>
</dbReference>
<dbReference type="PROSITE" id="PS51857">
    <property type="entry name" value="CSD_2"/>
    <property type="match status" value="1"/>
</dbReference>
<protein>
    <submittedName>
        <fullName evidence="2">HPF/RaiA family ribosome-associated protein</fullName>
    </submittedName>
</protein>
<comment type="caution">
    <text evidence="2">The sequence shown here is derived from an EMBL/GenBank/DDBJ whole genome shotgun (WGS) entry which is preliminary data.</text>
</comment>
<dbReference type="InterPro" id="IPR036567">
    <property type="entry name" value="RHF-like"/>
</dbReference>
<dbReference type="InterPro" id="IPR012340">
    <property type="entry name" value="NA-bd_OB-fold"/>
</dbReference>
<dbReference type="InterPro" id="IPR011129">
    <property type="entry name" value="CSD"/>
</dbReference>
<evidence type="ECO:0000313" key="2">
    <source>
        <dbReference type="EMBL" id="NLW36712.1"/>
    </source>
</evidence>
<dbReference type="SUPFAM" id="SSF50249">
    <property type="entry name" value="Nucleic acid-binding proteins"/>
    <property type="match status" value="1"/>
</dbReference>
<name>A0A971M766_9BACT</name>
<gene>
    <name evidence="2" type="ORF">GXY80_14740</name>
</gene>
<dbReference type="GO" id="GO:0005829">
    <property type="term" value="C:cytosol"/>
    <property type="evidence" value="ECO:0007669"/>
    <property type="project" value="UniProtKB-ARBA"/>
</dbReference>
<feature type="domain" description="CSD" evidence="1">
    <location>
        <begin position="116"/>
        <end position="180"/>
    </location>
</feature>
<evidence type="ECO:0000259" key="1">
    <source>
        <dbReference type="PROSITE" id="PS51857"/>
    </source>
</evidence>
<dbReference type="InterPro" id="IPR003489">
    <property type="entry name" value="RHF/RaiA"/>
</dbReference>
<sequence>MLIPLQITFHGTQTSVKVEEKIKKAAEKLERFYDGVISVRAAVSAIQHGQLSGDQYRVRLDVSIPGKELVVNREPGDSTTHRDPLVAVRDAFKAMERMLCGYSEERRRNVKHDAATPHGRVIKLFTDEGYGFIETPNGHETYFHKNSVLNNAFKKLKVGMEVRYVEEKGEKGPQASTVEIVGREARHDERTHLL</sequence>
<dbReference type="Pfam" id="PF00313">
    <property type="entry name" value="CSD"/>
    <property type="match status" value="1"/>
</dbReference>